<protein>
    <submittedName>
        <fullName evidence="1">DUF1919 domain-containing protein</fullName>
    </submittedName>
</protein>
<dbReference type="EMBL" id="QSAR01000023">
    <property type="protein sequence ID" value="RGW62814.1"/>
    <property type="molecule type" value="Genomic_DNA"/>
</dbReference>
<evidence type="ECO:0000313" key="1">
    <source>
        <dbReference type="EMBL" id="RGW62814.1"/>
    </source>
</evidence>
<gene>
    <name evidence="1" type="ORF">DWV59_11680</name>
</gene>
<dbReference type="Proteomes" id="UP000265775">
    <property type="component" value="Unassembled WGS sequence"/>
</dbReference>
<dbReference type="SUPFAM" id="SSF142795">
    <property type="entry name" value="CAC2185-like"/>
    <property type="match status" value="1"/>
</dbReference>
<dbReference type="Pfam" id="PF08942">
    <property type="entry name" value="DUF1919"/>
    <property type="match status" value="1"/>
</dbReference>
<accession>A0A395XY65</accession>
<proteinExistence type="predicted"/>
<reference evidence="1 2" key="1">
    <citation type="submission" date="2018-08" db="EMBL/GenBank/DDBJ databases">
        <title>A genome reference for cultivated species of the human gut microbiota.</title>
        <authorList>
            <person name="Zou Y."/>
            <person name="Xue W."/>
            <person name="Luo G."/>
        </authorList>
    </citation>
    <scope>NUCLEOTIDE SEQUENCE [LARGE SCALE GENOMIC DNA]</scope>
    <source>
        <strain evidence="1 2">AF11-12</strain>
    </source>
</reference>
<organism evidence="1 2">
    <name type="scientific">Bifidobacterium longum</name>
    <dbReference type="NCBI Taxonomy" id="216816"/>
    <lineage>
        <taxon>Bacteria</taxon>
        <taxon>Bacillati</taxon>
        <taxon>Actinomycetota</taxon>
        <taxon>Actinomycetes</taxon>
        <taxon>Bifidobacteriales</taxon>
        <taxon>Bifidobacteriaceae</taxon>
        <taxon>Bifidobacterium</taxon>
    </lineage>
</organism>
<name>A0A395XY65_BIFLN</name>
<sequence>MGKMKTDYWGVAERKLREYTNPWFASVRRMKLNRADFTIISNNCWAGSVYRYFGLPYLSPTAGLYFFASDYIKFVSNLQHYVNSELEFVPAVGSAHADVLSRRNESDKVVAKLDDIEIVFLHYPTPEEAAKKWKRRCARINWNNLFIKFSQMNECSDQDIRAFDALDFPNKLCFITHPMEDVQCGIPFPSPSDDEILNDTDRFHHGFNLIEWLNSDPAVYTLSDGKA</sequence>
<dbReference type="InterPro" id="IPR015037">
    <property type="entry name" value="DUF1919"/>
</dbReference>
<evidence type="ECO:0000313" key="2">
    <source>
        <dbReference type="Proteomes" id="UP000265775"/>
    </source>
</evidence>
<dbReference type="InterPro" id="IPR037226">
    <property type="entry name" value="CAC2185-like_sf"/>
</dbReference>
<comment type="caution">
    <text evidence="1">The sequence shown here is derived from an EMBL/GenBank/DDBJ whole genome shotgun (WGS) entry which is preliminary data.</text>
</comment>
<dbReference type="AlphaFoldDB" id="A0A395XY65"/>